<comment type="caution">
    <text evidence="1">The sequence shown here is derived from an EMBL/GenBank/DDBJ whole genome shotgun (WGS) entry which is preliminary data.</text>
</comment>
<protein>
    <submittedName>
        <fullName evidence="1">Uncharacterized protein</fullName>
    </submittedName>
</protein>
<dbReference type="Proteomes" id="UP000760860">
    <property type="component" value="Unassembled WGS sequence"/>
</dbReference>
<evidence type="ECO:0000313" key="2">
    <source>
        <dbReference type="Proteomes" id="UP000760860"/>
    </source>
</evidence>
<organism evidence="1 2">
    <name type="scientific">Phytophthora cactorum</name>
    <dbReference type="NCBI Taxonomy" id="29920"/>
    <lineage>
        <taxon>Eukaryota</taxon>
        <taxon>Sar</taxon>
        <taxon>Stramenopiles</taxon>
        <taxon>Oomycota</taxon>
        <taxon>Peronosporomycetes</taxon>
        <taxon>Peronosporales</taxon>
        <taxon>Peronosporaceae</taxon>
        <taxon>Phytophthora</taxon>
    </lineage>
</organism>
<reference evidence="1" key="1">
    <citation type="submission" date="2018-05" db="EMBL/GenBank/DDBJ databases">
        <title>Effector identification in a new, highly contiguous assembly of the strawberry crown rot pathogen Phytophthora cactorum.</title>
        <authorList>
            <person name="Armitage A.D."/>
            <person name="Nellist C.F."/>
            <person name="Bates H."/>
            <person name="Vickerstaff R.J."/>
            <person name="Harrison R.J."/>
        </authorList>
    </citation>
    <scope>NUCLEOTIDE SEQUENCE</scope>
    <source>
        <strain evidence="1">P421</strain>
    </source>
</reference>
<name>A0A8T1H1M9_9STRA</name>
<accession>A0A8T1H1M9</accession>
<evidence type="ECO:0000313" key="1">
    <source>
        <dbReference type="EMBL" id="KAG3203358.1"/>
    </source>
</evidence>
<sequence>MQNHLYRKALDHPGRYSTVHTPHVRGSVYLDWNSQPNLRSFQELFPNCIWSDHYPSTKYTSTEYPCTYPSTDYLTNIVYQRRRKWRLLWYSKRGEILPRHTVL</sequence>
<dbReference type="EMBL" id="RCMV01002315">
    <property type="protein sequence ID" value="KAG3203358.1"/>
    <property type="molecule type" value="Genomic_DNA"/>
</dbReference>
<gene>
    <name evidence="1" type="ORF">PC129_g22903</name>
</gene>
<proteinExistence type="predicted"/>
<dbReference type="AlphaFoldDB" id="A0A8T1H1M9"/>